<evidence type="ECO:0000313" key="3">
    <source>
        <dbReference type="Proteomes" id="UP000320858"/>
    </source>
</evidence>
<dbReference type="AlphaFoldDB" id="A0AA94VBC0"/>
<accession>A0AA94VBC0</accession>
<protein>
    <recommendedName>
        <fullName evidence="4">Lipoprotein</fullName>
    </recommendedName>
</protein>
<sequence>MRIKKIAVLVPVLMLSGCVSEAEYTRLQEVMNGSPAARQYAISECYAKTIKAPAHETASVRIIMNLSPKANVQKTFCTRAVNGVASKRITYRDYVNKTPNFIRVIQGR</sequence>
<feature type="signal peptide" evidence="1">
    <location>
        <begin position="1"/>
        <end position="21"/>
    </location>
</feature>
<evidence type="ECO:0008006" key="4">
    <source>
        <dbReference type="Google" id="ProtNLM"/>
    </source>
</evidence>
<comment type="caution">
    <text evidence="2">The sequence shown here is derived from an EMBL/GenBank/DDBJ whole genome shotgun (WGS) entry which is preliminary data.</text>
</comment>
<evidence type="ECO:0000313" key="2">
    <source>
        <dbReference type="EMBL" id="TRA87494.1"/>
    </source>
</evidence>
<keyword evidence="1" id="KW-0732">Signal</keyword>
<name>A0AA94VBC0_RHIRH</name>
<proteinExistence type="predicted"/>
<dbReference type="RefSeq" id="WP_111789993.1">
    <property type="nucleotide sequence ID" value="NZ_SGOB01000004.1"/>
</dbReference>
<reference evidence="2 3" key="1">
    <citation type="journal article" date="2019" name="Appl. Microbiol. Biotechnol.">
        <title>Differential efficiency of wild type rhizogenic strains for rol gene transformation of plants.</title>
        <authorList>
            <person name="Desmet S."/>
            <person name="De Keyser E."/>
            <person name="Van Vaerenbergh J."/>
            <person name="Baeyen S."/>
            <person name="Van Huylenbroeck J."/>
            <person name="Geelen D."/>
            <person name="Dhooghe E."/>
        </authorList>
    </citation>
    <scope>NUCLEOTIDE SEQUENCE [LARGE SCALE GENOMIC DNA]</scope>
    <source>
        <strain evidence="2 3">B 4.1</strain>
    </source>
</reference>
<organism evidence="2 3">
    <name type="scientific">Rhizobium rhizogenes</name>
    <name type="common">Agrobacterium rhizogenes</name>
    <dbReference type="NCBI Taxonomy" id="359"/>
    <lineage>
        <taxon>Bacteria</taxon>
        <taxon>Pseudomonadati</taxon>
        <taxon>Pseudomonadota</taxon>
        <taxon>Alphaproteobacteria</taxon>
        <taxon>Hyphomicrobiales</taxon>
        <taxon>Rhizobiaceae</taxon>
        <taxon>Rhizobium/Agrobacterium group</taxon>
        <taxon>Rhizobium</taxon>
    </lineage>
</organism>
<dbReference type="Proteomes" id="UP000320858">
    <property type="component" value="Unassembled WGS sequence"/>
</dbReference>
<evidence type="ECO:0000256" key="1">
    <source>
        <dbReference type="SAM" id="SignalP"/>
    </source>
</evidence>
<dbReference type="EMBL" id="SGOB01000004">
    <property type="protein sequence ID" value="TRA87494.1"/>
    <property type="molecule type" value="Genomic_DNA"/>
</dbReference>
<gene>
    <name evidence="2" type="ORF">EXN24_19215</name>
</gene>
<feature type="chain" id="PRO_5041731585" description="Lipoprotein" evidence="1">
    <location>
        <begin position="22"/>
        <end position="108"/>
    </location>
</feature>
<dbReference type="PROSITE" id="PS51257">
    <property type="entry name" value="PROKAR_LIPOPROTEIN"/>
    <property type="match status" value="1"/>
</dbReference>